<evidence type="ECO:0000256" key="1">
    <source>
        <dbReference type="SAM" id="Coils"/>
    </source>
</evidence>
<feature type="chain" id="PRO_5045481577" evidence="3">
    <location>
        <begin position="46"/>
        <end position="213"/>
    </location>
</feature>
<feature type="coiled-coil region" evidence="1">
    <location>
        <begin position="82"/>
        <end position="116"/>
    </location>
</feature>
<protein>
    <submittedName>
        <fullName evidence="4">Uncharacterized protein</fullName>
    </submittedName>
</protein>
<keyword evidence="3" id="KW-0732">Signal</keyword>
<accession>A0ABS4JD20</accession>
<evidence type="ECO:0000313" key="4">
    <source>
        <dbReference type="EMBL" id="MBP1997105.1"/>
    </source>
</evidence>
<feature type="region of interest" description="Disordered" evidence="2">
    <location>
        <begin position="170"/>
        <end position="213"/>
    </location>
</feature>
<evidence type="ECO:0000313" key="5">
    <source>
        <dbReference type="Proteomes" id="UP001519287"/>
    </source>
</evidence>
<dbReference type="Proteomes" id="UP001519287">
    <property type="component" value="Unassembled WGS sequence"/>
</dbReference>
<evidence type="ECO:0000256" key="2">
    <source>
        <dbReference type="SAM" id="MobiDB-lite"/>
    </source>
</evidence>
<reference evidence="4 5" key="1">
    <citation type="submission" date="2021-03" db="EMBL/GenBank/DDBJ databases">
        <title>Genomic Encyclopedia of Type Strains, Phase IV (KMG-IV): sequencing the most valuable type-strain genomes for metagenomic binning, comparative biology and taxonomic classification.</title>
        <authorList>
            <person name="Goeker M."/>
        </authorList>
    </citation>
    <scope>NUCLEOTIDE SEQUENCE [LARGE SCALE GENOMIC DNA]</scope>
    <source>
        <strain evidence="4 5">DSM 26048</strain>
    </source>
</reference>
<keyword evidence="1" id="KW-0175">Coiled coil</keyword>
<feature type="compositionally biased region" description="Polar residues" evidence="2">
    <location>
        <begin position="196"/>
        <end position="213"/>
    </location>
</feature>
<dbReference type="RefSeq" id="WP_209980117.1">
    <property type="nucleotide sequence ID" value="NZ_JAGGLB010000074.1"/>
</dbReference>
<organism evidence="4 5">
    <name type="scientific">Paenibacillus eucommiae</name>
    <dbReference type="NCBI Taxonomy" id="1355755"/>
    <lineage>
        <taxon>Bacteria</taxon>
        <taxon>Bacillati</taxon>
        <taxon>Bacillota</taxon>
        <taxon>Bacilli</taxon>
        <taxon>Bacillales</taxon>
        <taxon>Paenibacillaceae</taxon>
        <taxon>Paenibacillus</taxon>
    </lineage>
</organism>
<keyword evidence="5" id="KW-1185">Reference proteome</keyword>
<dbReference type="EMBL" id="JAGGLB010000074">
    <property type="protein sequence ID" value="MBP1997105.1"/>
    <property type="molecule type" value="Genomic_DNA"/>
</dbReference>
<proteinExistence type="predicted"/>
<name>A0ABS4JD20_9BACL</name>
<evidence type="ECO:0000256" key="3">
    <source>
        <dbReference type="SAM" id="SignalP"/>
    </source>
</evidence>
<sequence length="213" mass="23226">MRSRRSRRVKHHRKNARSFTKAAAPAVLLSALGASLLLSSSYAMASADAGFSAVTAWMKPWVKEQTEQSEQRLKQSMAEETAASQELLLEACLKELEQVNRNLEAYAKQRQQESLQEIESYAEQVINKLQADLVEQAAGMVSIAEPPITDGTLVAESAETEKPLTEAAVIEESVTESDGVETPVAETTDAKEPVSDITNESVTENTYEANAPV</sequence>
<gene>
    <name evidence="4" type="ORF">J2Z66_008784</name>
</gene>
<feature type="signal peptide" evidence="3">
    <location>
        <begin position="1"/>
        <end position="45"/>
    </location>
</feature>
<comment type="caution">
    <text evidence="4">The sequence shown here is derived from an EMBL/GenBank/DDBJ whole genome shotgun (WGS) entry which is preliminary data.</text>
</comment>